<proteinExistence type="predicted"/>
<keyword evidence="3" id="KW-1185">Reference proteome</keyword>
<sequence length="81" mass="9580">MANVSPSDPVRSERVWMCGTVYRDASVLMNGIFYFNSLLFYIGMRGGSYSIKKIKCMFPFLYRDVILWHLFYDGMESTYRH</sequence>
<keyword evidence="1" id="KW-0812">Transmembrane</keyword>
<name>A0A6A6EXV3_9PEZI</name>
<keyword evidence="1" id="KW-0472">Membrane</keyword>
<keyword evidence="1" id="KW-1133">Transmembrane helix</keyword>
<dbReference type="Proteomes" id="UP000800200">
    <property type="component" value="Unassembled WGS sequence"/>
</dbReference>
<feature type="transmembrane region" description="Helical" evidence="1">
    <location>
        <begin position="25"/>
        <end position="44"/>
    </location>
</feature>
<evidence type="ECO:0000313" key="3">
    <source>
        <dbReference type="Proteomes" id="UP000800200"/>
    </source>
</evidence>
<evidence type="ECO:0000256" key="1">
    <source>
        <dbReference type="SAM" id="Phobius"/>
    </source>
</evidence>
<protein>
    <submittedName>
        <fullName evidence="2">Uncharacterized protein</fullName>
    </submittedName>
</protein>
<gene>
    <name evidence="2" type="ORF">K469DRAFT_19999</name>
</gene>
<evidence type="ECO:0000313" key="2">
    <source>
        <dbReference type="EMBL" id="KAF2195862.1"/>
    </source>
</evidence>
<accession>A0A6A6EXV3</accession>
<organism evidence="2 3">
    <name type="scientific">Zopfia rhizophila CBS 207.26</name>
    <dbReference type="NCBI Taxonomy" id="1314779"/>
    <lineage>
        <taxon>Eukaryota</taxon>
        <taxon>Fungi</taxon>
        <taxon>Dikarya</taxon>
        <taxon>Ascomycota</taxon>
        <taxon>Pezizomycotina</taxon>
        <taxon>Dothideomycetes</taxon>
        <taxon>Dothideomycetes incertae sedis</taxon>
        <taxon>Zopfiaceae</taxon>
        <taxon>Zopfia</taxon>
    </lineage>
</organism>
<dbReference type="AlphaFoldDB" id="A0A6A6EXV3"/>
<dbReference type="EMBL" id="ML994610">
    <property type="protein sequence ID" value="KAF2195862.1"/>
    <property type="molecule type" value="Genomic_DNA"/>
</dbReference>
<reference evidence="2" key="1">
    <citation type="journal article" date="2020" name="Stud. Mycol.">
        <title>101 Dothideomycetes genomes: a test case for predicting lifestyles and emergence of pathogens.</title>
        <authorList>
            <person name="Haridas S."/>
            <person name="Albert R."/>
            <person name="Binder M."/>
            <person name="Bloem J."/>
            <person name="Labutti K."/>
            <person name="Salamov A."/>
            <person name="Andreopoulos B."/>
            <person name="Baker S."/>
            <person name="Barry K."/>
            <person name="Bills G."/>
            <person name="Bluhm B."/>
            <person name="Cannon C."/>
            <person name="Castanera R."/>
            <person name="Culley D."/>
            <person name="Daum C."/>
            <person name="Ezra D."/>
            <person name="Gonzalez J."/>
            <person name="Henrissat B."/>
            <person name="Kuo A."/>
            <person name="Liang C."/>
            <person name="Lipzen A."/>
            <person name="Lutzoni F."/>
            <person name="Magnuson J."/>
            <person name="Mondo S."/>
            <person name="Nolan M."/>
            <person name="Ohm R."/>
            <person name="Pangilinan J."/>
            <person name="Park H.-J."/>
            <person name="Ramirez L."/>
            <person name="Alfaro M."/>
            <person name="Sun H."/>
            <person name="Tritt A."/>
            <person name="Yoshinaga Y."/>
            <person name="Zwiers L.-H."/>
            <person name="Turgeon B."/>
            <person name="Goodwin S."/>
            <person name="Spatafora J."/>
            <person name="Crous P."/>
            <person name="Grigoriev I."/>
        </authorList>
    </citation>
    <scope>NUCLEOTIDE SEQUENCE</scope>
    <source>
        <strain evidence="2">CBS 207.26</strain>
    </source>
</reference>